<evidence type="ECO:0000313" key="3">
    <source>
        <dbReference type="Proteomes" id="UP001597046"/>
    </source>
</evidence>
<reference evidence="3" key="1">
    <citation type="journal article" date="2019" name="Int. J. Syst. Evol. Microbiol.">
        <title>The Global Catalogue of Microorganisms (GCM) 10K type strain sequencing project: providing services to taxonomists for standard genome sequencing and annotation.</title>
        <authorList>
            <consortium name="The Broad Institute Genomics Platform"/>
            <consortium name="The Broad Institute Genome Sequencing Center for Infectious Disease"/>
            <person name="Wu L."/>
            <person name="Ma J."/>
        </authorList>
    </citation>
    <scope>NUCLEOTIDE SEQUENCE [LARGE SCALE GENOMIC DNA]</scope>
    <source>
        <strain evidence="3">CCUG 57508</strain>
    </source>
</reference>
<feature type="region of interest" description="Disordered" evidence="1">
    <location>
        <begin position="1"/>
        <end position="94"/>
    </location>
</feature>
<dbReference type="RefSeq" id="WP_386053966.1">
    <property type="nucleotide sequence ID" value="NZ_JBHTKH010000013.1"/>
</dbReference>
<gene>
    <name evidence="2" type="ORF">ACFQ2V_16590</name>
</gene>
<evidence type="ECO:0000256" key="1">
    <source>
        <dbReference type="SAM" id="MobiDB-lite"/>
    </source>
</evidence>
<comment type="caution">
    <text evidence="2">The sequence shown here is derived from an EMBL/GenBank/DDBJ whole genome shotgun (WGS) entry which is preliminary data.</text>
</comment>
<feature type="compositionally biased region" description="Basic and acidic residues" evidence="1">
    <location>
        <begin position="1"/>
        <end position="20"/>
    </location>
</feature>
<organism evidence="2 3">
    <name type="scientific">Terrabacter terrigena</name>
    <dbReference type="NCBI Taxonomy" id="574718"/>
    <lineage>
        <taxon>Bacteria</taxon>
        <taxon>Bacillati</taxon>
        <taxon>Actinomycetota</taxon>
        <taxon>Actinomycetes</taxon>
        <taxon>Micrococcales</taxon>
        <taxon>Intrasporangiaceae</taxon>
        <taxon>Terrabacter</taxon>
    </lineage>
</organism>
<evidence type="ECO:0000313" key="2">
    <source>
        <dbReference type="EMBL" id="MFD1055933.1"/>
    </source>
</evidence>
<dbReference type="Proteomes" id="UP001597046">
    <property type="component" value="Unassembled WGS sequence"/>
</dbReference>
<proteinExistence type="predicted"/>
<name>A0ABW3N0R5_9MICO</name>
<feature type="compositionally biased region" description="Low complexity" evidence="1">
    <location>
        <begin position="54"/>
        <end position="68"/>
    </location>
</feature>
<protein>
    <recommendedName>
        <fullName evidence="4">MmpS family membrane protein</fullName>
    </recommendedName>
</protein>
<dbReference type="EMBL" id="JBHTKH010000013">
    <property type="protein sequence ID" value="MFD1055933.1"/>
    <property type="molecule type" value="Genomic_DNA"/>
</dbReference>
<evidence type="ECO:0008006" key="4">
    <source>
        <dbReference type="Google" id="ProtNLM"/>
    </source>
</evidence>
<accession>A0ABW3N0R5</accession>
<keyword evidence="3" id="KW-1185">Reference proteome</keyword>
<sequence length="269" mass="27243">MTDSHRPELPDPQHDRHVAFPDDGGAGAGAAVGAASGTALPPEAWAPRPVEPFSTSASSASSTPSTSSWQPQVQPGPVLATPPNRPYEPAPRRGNASLGAKVLAGLVLVPAMLGFFSGGSLDYGSTGGSGTGVEMPMGGDLPMGDEGLGGVPGVWVENQLDSSSVAAPLTGSPKVEPVPADTTSLRVEIVGDEGTAIDVQADANGIPIERTTGVLPYATEIHMDERPTTIQVTASISSPTVRLQCRVYAGEKLVAIGNGTETAACSPAM</sequence>